<dbReference type="PATRIC" id="fig|1033806.12.peg.908"/>
<dbReference type="EMBL" id="HF571520">
    <property type="protein sequence ID" value="CCQ33054.1"/>
    <property type="molecule type" value="Genomic_DNA"/>
</dbReference>
<protein>
    <submittedName>
        <fullName evidence="3">Glycogen phosphorylase</fullName>
        <ecNumber evidence="3 4">2.4.1.1</ecNumber>
    </submittedName>
    <submittedName>
        <fullName evidence="4">Starch phosphorylase protein</fullName>
    </submittedName>
</protein>
<dbReference type="STRING" id="1033806.HTIA_0915"/>
<dbReference type="Pfam" id="PF00343">
    <property type="entry name" value="Phosphorylase"/>
    <property type="match status" value="1"/>
</dbReference>
<evidence type="ECO:0000313" key="4">
    <source>
        <dbReference type="EMBL" id="ERJ06807.1"/>
    </source>
</evidence>
<proteinExistence type="inferred from homology"/>
<dbReference type="eggNOG" id="arCOG01421">
    <property type="taxonomic scope" value="Archaea"/>
</dbReference>
<evidence type="ECO:0000313" key="3">
    <source>
        <dbReference type="EMBL" id="CCQ33054.1"/>
    </source>
</evidence>
<dbReference type="EMBL" id="AFNT02000009">
    <property type="protein sequence ID" value="ERJ06807.1"/>
    <property type="molecule type" value="Genomic_DNA"/>
</dbReference>
<feature type="compositionally biased region" description="Acidic residues" evidence="2">
    <location>
        <begin position="496"/>
        <end position="511"/>
    </location>
</feature>
<dbReference type="HOGENOM" id="CLU_015112_1_0_2"/>
<evidence type="ECO:0000256" key="1">
    <source>
        <dbReference type="ARBA" id="ARBA00006047"/>
    </source>
</evidence>
<dbReference type="Proteomes" id="UP000003861">
    <property type="component" value="Unassembled WGS sequence"/>
</dbReference>
<dbReference type="PANTHER" id="PTHR42655:SF1">
    <property type="entry name" value="GLYCOGEN PHOSPHORYLASE"/>
    <property type="match status" value="1"/>
</dbReference>
<dbReference type="EC" id="2.4.1.1" evidence="3 4"/>
<keyword evidence="4" id="KW-0328">Glycosyltransferase</keyword>
<dbReference type="KEGG" id="hti:HTIA_0915"/>
<keyword evidence="4" id="KW-0808">Transferase</keyword>
<dbReference type="RefSeq" id="WP_008525806.1">
    <property type="nucleotide sequence ID" value="NC_021921.1"/>
</dbReference>
<dbReference type="InterPro" id="IPR011834">
    <property type="entry name" value="Agluc_phsphrylas"/>
</dbReference>
<evidence type="ECO:0000313" key="6">
    <source>
        <dbReference type="Proteomes" id="UP000015381"/>
    </source>
</evidence>
<reference evidence="4 5" key="1">
    <citation type="journal article" date="2011" name="J. Bacteriol.">
        <title>Genome sequence of Halorhabdus tiamatea, the first archaeon isolated from a deep-sea anoxic brine lake.</title>
        <authorList>
            <person name="Antunes A."/>
            <person name="Alam I."/>
            <person name="Bajic V.B."/>
            <person name="Stingl U."/>
        </authorList>
    </citation>
    <scope>NUCLEOTIDE SEQUENCE [LARGE SCALE GENOMIC DNA]</scope>
    <source>
        <strain evidence="4 5">SARL4B</strain>
    </source>
</reference>
<sequence length="568" mass="64162">MNTPTATSEEPGRIAYYTMEIGIQNDLHTYSGGLGVLAGDTIRSFADLGVEGVCVTPLNEEGYCKQTLEEDGSQISDADPWPVEEYAEPLDVEVTVEIYGRDVRVTAWRYDVVSEQSGETVPVIFLDTDVEGNDDDARRYTKRLYAPGHGDDFTLAQELVLGVGGTRILDELGYDVDTYHMNEGHAAFLTAELLARNDMDEAAVREQCVFTTHTPVEAGHDEFDWGLVEEMVTDPVAPDDLRPFSHDAGLNMSLLALNLSSYANSVAKKHQEVSQNMFPKFEIDAITNGVHVPHWIGDAFGDLYDEHITGWRSNPYKFKHATVLPSEGLWDAHQAQKRETIEFINEREGSDLDPETLTIGFARRAAPYKRANLIFYNNDRLRHIAENVGDIQLVFAGKAFPGDENGEQKIRDIFHNAWQLNDVIETQYVEDYDMEVGAKLTEGVDVWLNNPRRPLEACGTSGMKAAYNGIPQLGTLDGWWVEGHIEGETGWKIGPDPEESTPDQTTDEEETRQDAMALYNQLENEVIPTYYDDRERWIKMMRQTIAFNGPYYHTRRMVREYLLDAYTN</sequence>
<dbReference type="GO" id="GO:0008184">
    <property type="term" value="F:glycogen phosphorylase activity"/>
    <property type="evidence" value="ECO:0007669"/>
    <property type="project" value="InterPro"/>
</dbReference>
<gene>
    <name evidence="4" type="ORF">HLRTI_001061</name>
    <name evidence="3" type="ORF">HTIA_0915</name>
</gene>
<dbReference type="GO" id="GO:0005975">
    <property type="term" value="P:carbohydrate metabolic process"/>
    <property type="evidence" value="ECO:0007669"/>
    <property type="project" value="InterPro"/>
</dbReference>
<dbReference type="SUPFAM" id="SSF53756">
    <property type="entry name" value="UDP-Glycosyltransferase/glycogen phosphorylase"/>
    <property type="match status" value="1"/>
</dbReference>
<feature type="region of interest" description="Disordered" evidence="2">
    <location>
        <begin position="488"/>
        <end position="511"/>
    </location>
</feature>
<reference evidence="3 6" key="3">
    <citation type="journal article" date="2014" name="Environ. Microbiol.">
        <title>Halorhabdus tiamatea: proteogenomics and glycosidase activity measurements identify the first cultivated euryarchaeon from a deep-sea anoxic brine lake as potential polysaccharide degrader.</title>
        <authorList>
            <person name="Werner J."/>
            <person name="Ferrer M."/>
            <person name="Michel G."/>
            <person name="Mann A.J."/>
            <person name="Huang S."/>
            <person name="Juarez S."/>
            <person name="Ciordia S."/>
            <person name="Albar J.P."/>
            <person name="Alcaide M."/>
            <person name="La Cono V."/>
            <person name="Yakimov M.M."/>
            <person name="Antunes A."/>
            <person name="Taborda M."/>
            <person name="Da Costa M.S."/>
            <person name="Amann R.I."/>
            <person name="Gloeckner F.O."/>
            <person name="Golyshina O.V."/>
            <person name="Golyshin P.N."/>
            <person name="Teeling H."/>
        </authorList>
    </citation>
    <scope>NUCLEOTIDE SEQUENCE [LARGE SCALE GENOMIC DNA]</scope>
    <source>
        <strain evidence="6">SARL4B</strain>
        <strain evidence="3">Type strain: SARL4B</strain>
    </source>
</reference>
<organism evidence="4 5">
    <name type="scientific">Halorhabdus tiamatea SARL4B</name>
    <dbReference type="NCBI Taxonomy" id="1033806"/>
    <lineage>
        <taxon>Archaea</taxon>
        <taxon>Methanobacteriati</taxon>
        <taxon>Methanobacteriota</taxon>
        <taxon>Stenosarchaea group</taxon>
        <taxon>Halobacteria</taxon>
        <taxon>Halobacteriales</taxon>
        <taxon>Haloarculaceae</taxon>
        <taxon>Halorhabdus</taxon>
    </lineage>
</organism>
<dbReference type="InterPro" id="IPR052182">
    <property type="entry name" value="Glycogen/Maltodextrin_Phosph"/>
</dbReference>
<dbReference type="GeneID" id="23797753"/>
<accession>F7PJA3</accession>
<dbReference type="NCBIfam" id="TIGR02094">
    <property type="entry name" value="more_P_ylases"/>
    <property type="match status" value="1"/>
</dbReference>
<dbReference type="PANTHER" id="PTHR42655">
    <property type="entry name" value="GLYCOGEN PHOSPHORYLASE"/>
    <property type="match status" value="1"/>
</dbReference>
<dbReference type="Gene3D" id="3.40.50.2000">
    <property type="entry name" value="Glycogen Phosphorylase B"/>
    <property type="match status" value="3"/>
</dbReference>
<dbReference type="Proteomes" id="UP000015381">
    <property type="component" value="Chromosome I"/>
</dbReference>
<dbReference type="OrthoDB" id="17863at2157"/>
<evidence type="ECO:0000313" key="5">
    <source>
        <dbReference type="Proteomes" id="UP000003861"/>
    </source>
</evidence>
<reference evidence="4 5" key="2">
    <citation type="journal article" date="2013" name="PLoS ONE">
        <title>INDIGO - INtegrated Data Warehouse of MIcrobial GenOmes with Examples from the Red Sea Extremophiles.</title>
        <authorList>
            <person name="Alam I."/>
            <person name="Antunes A."/>
            <person name="Kamau A.A."/>
            <person name="Ba Alawi W."/>
            <person name="Kalkatawi M."/>
            <person name="Stingl U."/>
            <person name="Bajic V.B."/>
        </authorList>
    </citation>
    <scope>NUCLEOTIDE SEQUENCE [LARGE SCALE GENOMIC DNA]</scope>
    <source>
        <strain evidence="4 5">SARL4B</strain>
    </source>
</reference>
<name>F7PJA3_9EURY</name>
<evidence type="ECO:0000256" key="2">
    <source>
        <dbReference type="SAM" id="MobiDB-lite"/>
    </source>
</evidence>
<dbReference type="AlphaFoldDB" id="F7PJA3"/>
<dbReference type="GO" id="GO:0030170">
    <property type="term" value="F:pyridoxal phosphate binding"/>
    <property type="evidence" value="ECO:0007669"/>
    <property type="project" value="InterPro"/>
</dbReference>
<keyword evidence="6" id="KW-1185">Reference proteome</keyword>
<dbReference type="InterPro" id="IPR000811">
    <property type="entry name" value="Glyco_trans_35"/>
</dbReference>
<comment type="similarity">
    <text evidence="1">Belongs to the glycogen phosphorylase family.</text>
</comment>